<dbReference type="Proteomes" id="UP000321617">
    <property type="component" value="Unassembled WGS sequence"/>
</dbReference>
<sequence>MTRYLTIDHAAYAERPETTTAPVARLIPEAVTAVLETAESWLGWDGIGRHADGNVWTPHKCLRRVADHLIDHLAEIECRLAGIPTVPDRWHGRKLTTDADWARFTEADLDEATSRLTRLAACYEARLRDLAPETLDHRPGETTWTIREVVHHVSGIGYYAEVMTRHG</sequence>
<protein>
    <recommendedName>
        <fullName evidence="3">DinB family protein</fullName>
    </recommendedName>
</protein>
<comment type="caution">
    <text evidence="1">The sequence shown here is derived from an EMBL/GenBank/DDBJ whole genome shotgun (WGS) entry which is preliminary data.</text>
</comment>
<dbReference type="InterPro" id="IPR034660">
    <property type="entry name" value="DinB/YfiT-like"/>
</dbReference>
<reference evidence="1 2" key="1">
    <citation type="journal article" date="2013" name="Stand. Genomic Sci.">
        <title>Genomic Encyclopedia of Type Strains, Phase I: The one thousand microbial genomes (KMG-I) project.</title>
        <authorList>
            <person name="Kyrpides N.C."/>
            <person name="Woyke T."/>
            <person name="Eisen J.A."/>
            <person name="Garrity G."/>
            <person name="Lilburn T.G."/>
            <person name="Beck B.J."/>
            <person name="Whitman W.B."/>
            <person name="Hugenholtz P."/>
            <person name="Klenk H.P."/>
        </authorList>
    </citation>
    <scope>NUCLEOTIDE SEQUENCE [LARGE SCALE GENOMIC DNA]</scope>
    <source>
        <strain evidence="1 2">DSM 45044</strain>
    </source>
</reference>
<proteinExistence type="predicted"/>
<name>A0A562V598_9ACTN</name>
<evidence type="ECO:0008006" key="3">
    <source>
        <dbReference type="Google" id="ProtNLM"/>
    </source>
</evidence>
<gene>
    <name evidence="1" type="ORF">LX16_3765</name>
</gene>
<dbReference type="RefSeq" id="WP_147140553.1">
    <property type="nucleotide sequence ID" value="NZ_BAABIJ010000002.1"/>
</dbReference>
<dbReference type="Gene3D" id="1.20.120.450">
    <property type="entry name" value="dinb family like domain"/>
    <property type="match status" value="1"/>
</dbReference>
<accession>A0A562V598</accession>
<organism evidence="1 2">
    <name type="scientific">Stackebrandtia albiflava</name>
    <dbReference type="NCBI Taxonomy" id="406432"/>
    <lineage>
        <taxon>Bacteria</taxon>
        <taxon>Bacillati</taxon>
        <taxon>Actinomycetota</taxon>
        <taxon>Actinomycetes</taxon>
        <taxon>Glycomycetales</taxon>
        <taxon>Glycomycetaceae</taxon>
        <taxon>Stackebrandtia</taxon>
    </lineage>
</organism>
<evidence type="ECO:0000313" key="2">
    <source>
        <dbReference type="Proteomes" id="UP000321617"/>
    </source>
</evidence>
<dbReference type="AlphaFoldDB" id="A0A562V598"/>
<dbReference type="OrthoDB" id="3780659at2"/>
<evidence type="ECO:0000313" key="1">
    <source>
        <dbReference type="EMBL" id="TWJ12998.1"/>
    </source>
</evidence>
<dbReference type="EMBL" id="VLLL01000006">
    <property type="protein sequence ID" value="TWJ12998.1"/>
    <property type="molecule type" value="Genomic_DNA"/>
</dbReference>
<keyword evidence="2" id="KW-1185">Reference proteome</keyword>
<dbReference type="SUPFAM" id="SSF109854">
    <property type="entry name" value="DinB/YfiT-like putative metalloenzymes"/>
    <property type="match status" value="1"/>
</dbReference>